<evidence type="ECO:0000313" key="3">
    <source>
        <dbReference type="Proteomes" id="UP000050297"/>
    </source>
</evidence>
<dbReference type="EMBL" id="LJPM01000142">
    <property type="protein sequence ID" value="KPW23718.1"/>
    <property type="molecule type" value="Genomic_DNA"/>
</dbReference>
<dbReference type="InterPro" id="IPR046025">
    <property type="entry name" value="DUF5983"/>
</dbReference>
<dbReference type="PATRIC" id="fig|199198.5.peg.1374"/>
<comment type="caution">
    <text evidence="2">The sequence shown here is derived from an EMBL/GenBank/DDBJ whole genome shotgun (WGS) entry which is preliminary data.</text>
</comment>
<reference evidence="2 3" key="1">
    <citation type="submission" date="2015-09" db="EMBL/GenBank/DDBJ databases">
        <title>Genome announcement of multiple Pseudomonas syringae strains.</title>
        <authorList>
            <person name="Thakur S."/>
            <person name="Wang P.W."/>
            <person name="Gong Y."/>
            <person name="Weir B.S."/>
            <person name="Guttman D.S."/>
        </authorList>
    </citation>
    <scope>NUCLEOTIDE SEQUENCE [LARGE SCALE GENOMIC DNA]</scope>
    <source>
        <strain evidence="2 3">ICMP2802</strain>
    </source>
</reference>
<dbReference type="Proteomes" id="UP000050297">
    <property type="component" value="Unassembled WGS sequence"/>
</dbReference>
<dbReference type="AlphaFoldDB" id="A0A0N8QEY9"/>
<evidence type="ECO:0000259" key="1">
    <source>
        <dbReference type="Pfam" id="PF19419"/>
    </source>
</evidence>
<evidence type="ECO:0000313" key="2">
    <source>
        <dbReference type="EMBL" id="KPW23718.1"/>
    </source>
</evidence>
<dbReference type="Pfam" id="PF19419">
    <property type="entry name" value="DUF5983"/>
    <property type="match status" value="1"/>
</dbReference>
<sequence>MENPSMNTTPENPFARGYLAMVSERVLMIIYDDKQPPCYRTLHPSQIHLSDEHIEHLACRFNDDMVWVGTDPKPDPDLEAQCMSEGTVAAVIYQVTADHFGSAVHLGDFPTEAAAQLAILQMAFETGHYSRSWEISSAHVPQPDLWIFSFPASSGRSMGYFECFSLPGSTAVGFKLYSTPWSANPSRRSFDANSSDVEARMRIEGVPEALIRILMLAGEADVRFLFLDPDAAAVPGLPIFPDD</sequence>
<accession>A0A0N8QEY9</accession>
<organism evidence="2 3">
    <name type="scientific">Pseudomonas syringae pv. aceris</name>
    <dbReference type="NCBI Taxonomy" id="199198"/>
    <lineage>
        <taxon>Bacteria</taxon>
        <taxon>Pseudomonadati</taxon>
        <taxon>Pseudomonadota</taxon>
        <taxon>Gammaproteobacteria</taxon>
        <taxon>Pseudomonadales</taxon>
        <taxon>Pseudomonadaceae</taxon>
        <taxon>Pseudomonas</taxon>
        <taxon>Pseudomonas syringae</taxon>
    </lineage>
</organism>
<proteinExistence type="predicted"/>
<feature type="domain" description="DUF5983" evidence="1">
    <location>
        <begin position="133"/>
        <end position="241"/>
    </location>
</feature>
<name>A0A0N8QEY9_PSESX</name>
<protein>
    <recommendedName>
        <fullName evidence="1">DUF5983 domain-containing protein</fullName>
    </recommendedName>
</protein>
<gene>
    <name evidence="2" type="ORF">ALO91_00945</name>
</gene>